<dbReference type="Proteomes" id="UP000664859">
    <property type="component" value="Unassembled WGS sequence"/>
</dbReference>
<dbReference type="InterPro" id="IPR040703">
    <property type="entry name" value="LCIB/C_CA"/>
</dbReference>
<gene>
    <name evidence="2" type="ORF">JKP88DRAFT_271385</name>
</gene>
<dbReference type="PANTHER" id="PTHR38016">
    <property type="entry name" value="UNNAMED PRODUCT"/>
    <property type="match status" value="1"/>
</dbReference>
<reference evidence="2" key="1">
    <citation type="submission" date="2021-02" db="EMBL/GenBank/DDBJ databases">
        <title>First Annotated Genome of the Yellow-green Alga Tribonema minus.</title>
        <authorList>
            <person name="Mahan K.M."/>
        </authorList>
    </citation>
    <scope>NUCLEOTIDE SEQUENCE</scope>
    <source>
        <strain evidence="2">UTEX B ZZ1240</strain>
    </source>
</reference>
<organism evidence="2 3">
    <name type="scientific">Tribonema minus</name>
    <dbReference type="NCBI Taxonomy" id="303371"/>
    <lineage>
        <taxon>Eukaryota</taxon>
        <taxon>Sar</taxon>
        <taxon>Stramenopiles</taxon>
        <taxon>Ochrophyta</taxon>
        <taxon>PX clade</taxon>
        <taxon>Xanthophyceae</taxon>
        <taxon>Tribonematales</taxon>
        <taxon>Tribonemataceae</taxon>
        <taxon>Tribonema</taxon>
    </lineage>
</organism>
<evidence type="ECO:0000313" key="3">
    <source>
        <dbReference type="Proteomes" id="UP000664859"/>
    </source>
</evidence>
<evidence type="ECO:0000259" key="1">
    <source>
        <dbReference type="Pfam" id="PF18599"/>
    </source>
</evidence>
<feature type="domain" description="Limiting CO2-inducible protein B/C beta carbonyic anhydrase" evidence="1">
    <location>
        <begin position="4"/>
        <end position="212"/>
    </location>
</feature>
<comment type="caution">
    <text evidence="2">The sequence shown here is derived from an EMBL/GenBank/DDBJ whole genome shotgun (WGS) entry which is preliminary data.</text>
</comment>
<dbReference type="PANTHER" id="PTHR38016:SF1">
    <property type="entry name" value="LIMITING CO2-INDUCIBLE PROTEIN B_C BETA CARBONYIC ANHYDRASE DOMAIN-CONTAINING PROTEIN"/>
    <property type="match status" value="1"/>
</dbReference>
<proteinExistence type="predicted"/>
<evidence type="ECO:0000313" key="2">
    <source>
        <dbReference type="EMBL" id="KAG5190844.1"/>
    </source>
</evidence>
<sequence>MGAFFDSCEVELDKLGFRDESTIACIGICRDEICGALVEETKARFGDLFVFRGLGGFIFCGKTGFRAAHAHSPLNEDGREKYLYIVAPHIGISADGTLGTCDRKGRGGTSHACGALHAFHQMLRKGHVDTRLAMDDIEMSVMSQLLIQDIEWGSVPDFGELTKIAARVIIRKQLEEIIRETVDTSRADYAVVAGIQIHGPGYHHSFFMPMQKHCYAVVKGKRVALPVTELKRHGAGRRRPAGAAAGALATTGTVRKGTFPCHT</sequence>
<dbReference type="AlphaFoldDB" id="A0A835ZEI4"/>
<keyword evidence="3" id="KW-1185">Reference proteome</keyword>
<dbReference type="EMBL" id="JAFCMP010000027">
    <property type="protein sequence ID" value="KAG5190844.1"/>
    <property type="molecule type" value="Genomic_DNA"/>
</dbReference>
<dbReference type="OrthoDB" id="38305at2759"/>
<accession>A0A835ZEI4</accession>
<name>A0A835ZEI4_9STRA</name>
<protein>
    <submittedName>
        <fullName evidence="2">Low-co2 inducible protein lcib</fullName>
    </submittedName>
</protein>
<dbReference type="Pfam" id="PF18599">
    <property type="entry name" value="LCIB_C_CA"/>
    <property type="match status" value="1"/>
</dbReference>